<protein>
    <recommendedName>
        <fullName evidence="2">Lipoprotein</fullName>
    </recommendedName>
</protein>
<dbReference type="AlphaFoldDB" id="A0A382Q619"/>
<organism evidence="1">
    <name type="scientific">marine metagenome</name>
    <dbReference type="NCBI Taxonomy" id="408172"/>
    <lineage>
        <taxon>unclassified sequences</taxon>
        <taxon>metagenomes</taxon>
        <taxon>ecological metagenomes</taxon>
    </lineage>
</organism>
<dbReference type="PROSITE" id="PS51257">
    <property type="entry name" value="PROKAR_LIPOPROTEIN"/>
    <property type="match status" value="1"/>
</dbReference>
<sequence length="198" mass="21576">MKQIIFFIVSVIVFIGCEAEKKKVTKISGASSSSNFVESNVASQRGTISETATVQTLKMVAVPVIKNGDCPGFYISPRNKYCIPVEGAPAIYPRQRGFPCPSGWSPQFSYCVAGPNAAAIISQSSACPEGWSPQHKYCLAGKNATAIISRNRGYPCPPGWSPEHRYCVAGPDAPSVVHKRKDYYCPLGWSEQNEYCLK</sequence>
<reference evidence="1" key="1">
    <citation type="submission" date="2018-05" db="EMBL/GenBank/DDBJ databases">
        <authorList>
            <person name="Lanie J.A."/>
            <person name="Ng W.-L."/>
            <person name="Kazmierczak K.M."/>
            <person name="Andrzejewski T.M."/>
            <person name="Davidsen T.M."/>
            <person name="Wayne K.J."/>
            <person name="Tettelin H."/>
            <person name="Glass J.I."/>
            <person name="Rusch D."/>
            <person name="Podicherti R."/>
            <person name="Tsui H.-C.T."/>
            <person name="Winkler M.E."/>
        </authorList>
    </citation>
    <scope>NUCLEOTIDE SEQUENCE</scope>
</reference>
<dbReference type="EMBL" id="UINC01112237">
    <property type="protein sequence ID" value="SVC81029.1"/>
    <property type="molecule type" value="Genomic_DNA"/>
</dbReference>
<evidence type="ECO:0000313" key="1">
    <source>
        <dbReference type="EMBL" id="SVC81029.1"/>
    </source>
</evidence>
<proteinExistence type="predicted"/>
<evidence type="ECO:0008006" key="2">
    <source>
        <dbReference type="Google" id="ProtNLM"/>
    </source>
</evidence>
<name>A0A382Q619_9ZZZZ</name>
<gene>
    <name evidence="1" type="ORF">METZ01_LOCUS333883</name>
</gene>
<accession>A0A382Q619</accession>